<accession>A0A0V0ZU66</accession>
<dbReference type="GO" id="GO:0007197">
    <property type="term" value="P:adenylate cyclase-inhibiting G protein-coupled acetylcholine receptor signaling pathway"/>
    <property type="evidence" value="ECO:0007669"/>
    <property type="project" value="TreeGrafter"/>
</dbReference>
<dbReference type="PRINTS" id="PR00243">
    <property type="entry name" value="MUSCARINICR"/>
</dbReference>
<dbReference type="AlphaFoldDB" id="A0A0V0ZU66"/>
<keyword evidence="13" id="KW-1185">Reference proteome</keyword>
<evidence type="ECO:0000256" key="6">
    <source>
        <dbReference type="ARBA" id="ARBA00023136"/>
    </source>
</evidence>
<gene>
    <name evidence="12" type="primary">gar-3</name>
    <name evidence="12" type="ORF">T12_2819</name>
</gene>
<reference evidence="12 13" key="1">
    <citation type="submission" date="2015-01" db="EMBL/GenBank/DDBJ databases">
        <title>Evolution of Trichinella species and genotypes.</title>
        <authorList>
            <person name="Korhonen P.K."/>
            <person name="Edoardo P."/>
            <person name="Giuseppe L.R."/>
            <person name="Gasser R.B."/>
        </authorList>
    </citation>
    <scope>NUCLEOTIDE SEQUENCE [LARGE SCALE GENOMIC DNA]</scope>
    <source>
        <strain evidence="12">ISS2496</strain>
    </source>
</reference>
<dbReference type="GO" id="GO:0016907">
    <property type="term" value="F:G protein-coupled acetylcholine receptor activity"/>
    <property type="evidence" value="ECO:0007669"/>
    <property type="project" value="InterPro"/>
</dbReference>
<comment type="caution">
    <text evidence="12">The sequence shown here is derived from an EMBL/GenBank/DDBJ whole genome shotgun (WGS) entry which is preliminary data.</text>
</comment>
<evidence type="ECO:0000256" key="3">
    <source>
        <dbReference type="ARBA" id="ARBA00022692"/>
    </source>
</evidence>
<keyword evidence="8 9" id="KW-0807">Transducer</keyword>
<dbReference type="PROSITE" id="PS00237">
    <property type="entry name" value="G_PROTEIN_RECEP_F1_1"/>
    <property type="match status" value="1"/>
</dbReference>
<keyword evidence="7 9" id="KW-0675">Receptor</keyword>
<dbReference type="InterPro" id="IPR000995">
    <property type="entry name" value="Musac_Ach_rcpt"/>
</dbReference>
<dbReference type="PANTHER" id="PTHR24247">
    <property type="entry name" value="5-HYDROXYTRYPTAMINE RECEPTOR"/>
    <property type="match status" value="1"/>
</dbReference>
<evidence type="ECO:0000256" key="10">
    <source>
        <dbReference type="SAM" id="Phobius"/>
    </source>
</evidence>
<dbReference type="GO" id="GO:0005886">
    <property type="term" value="C:plasma membrane"/>
    <property type="evidence" value="ECO:0007669"/>
    <property type="project" value="UniProtKB-SubCell"/>
</dbReference>
<feature type="transmembrane region" description="Helical" evidence="10">
    <location>
        <begin position="161"/>
        <end position="182"/>
    </location>
</feature>
<protein>
    <submittedName>
        <fullName evidence="12">Muscarinic acetylcholine receptor gar-3</fullName>
    </submittedName>
</protein>
<keyword evidence="4 10" id="KW-1133">Transmembrane helix</keyword>
<feature type="transmembrane region" description="Helical" evidence="10">
    <location>
        <begin position="686"/>
        <end position="705"/>
    </location>
</feature>
<dbReference type="Proteomes" id="UP000054783">
    <property type="component" value="Unassembled WGS sequence"/>
</dbReference>
<dbReference type="GO" id="GO:0045202">
    <property type="term" value="C:synapse"/>
    <property type="evidence" value="ECO:0007669"/>
    <property type="project" value="TreeGrafter"/>
</dbReference>
<evidence type="ECO:0000256" key="1">
    <source>
        <dbReference type="ARBA" id="ARBA00004651"/>
    </source>
</evidence>
<evidence type="ECO:0000256" key="7">
    <source>
        <dbReference type="ARBA" id="ARBA00023170"/>
    </source>
</evidence>
<keyword evidence="2" id="KW-1003">Cell membrane</keyword>
<evidence type="ECO:0000256" key="4">
    <source>
        <dbReference type="ARBA" id="ARBA00022989"/>
    </source>
</evidence>
<dbReference type="GO" id="GO:0007187">
    <property type="term" value="P:G protein-coupled receptor signaling pathway, coupled to cyclic nucleotide second messenger"/>
    <property type="evidence" value="ECO:0007669"/>
    <property type="project" value="TreeGrafter"/>
</dbReference>
<dbReference type="PROSITE" id="PS50262">
    <property type="entry name" value="G_PROTEIN_RECEP_F1_2"/>
    <property type="match status" value="1"/>
</dbReference>
<keyword evidence="6 10" id="KW-0472">Membrane</keyword>
<dbReference type="SUPFAM" id="SSF81321">
    <property type="entry name" value="Family A G protein-coupled receptor-like"/>
    <property type="match status" value="2"/>
</dbReference>
<feature type="transmembrane region" description="Helical" evidence="10">
    <location>
        <begin position="248"/>
        <end position="270"/>
    </location>
</feature>
<keyword evidence="3 9" id="KW-0812">Transmembrane</keyword>
<dbReference type="Pfam" id="PF00001">
    <property type="entry name" value="7tm_1"/>
    <property type="match status" value="2"/>
</dbReference>
<evidence type="ECO:0000259" key="11">
    <source>
        <dbReference type="PROSITE" id="PS50262"/>
    </source>
</evidence>
<organism evidence="12 13">
    <name type="scientific">Trichinella patagoniensis</name>
    <dbReference type="NCBI Taxonomy" id="990121"/>
    <lineage>
        <taxon>Eukaryota</taxon>
        <taxon>Metazoa</taxon>
        <taxon>Ecdysozoa</taxon>
        <taxon>Nematoda</taxon>
        <taxon>Enoplea</taxon>
        <taxon>Dorylaimia</taxon>
        <taxon>Trichinellida</taxon>
        <taxon>Trichinellidae</taxon>
        <taxon>Trichinella</taxon>
    </lineage>
</organism>
<keyword evidence="5 9" id="KW-0297">G-protein coupled receptor</keyword>
<feature type="transmembrane region" description="Helical" evidence="10">
    <location>
        <begin position="203"/>
        <end position="228"/>
    </location>
</feature>
<dbReference type="STRING" id="990121.A0A0V0ZU66"/>
<comment type="similarity">
    <text evidence="9">Belongs to the G-protein coupled receptor 1 family.</text>
</comment>
<dbReference type="InterPro" id="IPR017452">
    <property type="entry name" value="GPCR_Rhodpsn_7TM"/>
</dbReference>
<comment type="subcellular location">
    <subcellularLocation>
        <location evidence="1">Cell membrane</location>
        <topology evidence="1">Multi-pass membrane protein</topology>
    </subcellularLocation>
</comment>
<dbReference type="EMBL" id="JYDQ01000088">
    <property type="protein sequence ID" value="KRY15844.1"/>
    <property type="molecule type" value="Genomic_DNA"/>
</dbReference>
<dbReference type="Gene3D" id="1.20.1070.10">
    <property type="entry name" value="Rhodopsin 7-helix transmembrane proteins"/>
    <property type="match status" value="2"/>
</dbReference>
<sequence>MLDRFACCYYWLNFNFQMTDDSGEMLRFLISVLDELEKLSDGDDNLNVTNVVDRGKAVPVEAVVGNSTQLAFSTLLESPPHGLAAFLAIVIVGFVLSLVTTGGNVLVIMSFKMDKQLQTINNYFLLSLAVADLVVGCVSIPLMTVYTASGSWPLGYEVCQLWLNIDYLVSNTSVLNLLLISFDRYLSVTRPLTYRPRRTRVKAIVMITSTFIISLLIWPPWIIAWPYIEGKFIPAGTCIVQFLITNPYVTLGTACAAFYVPVTIMVILYAQVYNVTKRRSEEIKKLQGFHKKSMCFIRGNRATAQLQFHSHHRNPPSHHSNHNHHRHHCHLQLQSSLEHPTTAPVQLPPSVIIQTSGICEPQHQQHQQISQNAHYCDQSVPKSAAPTSPRLGKRIRYFLKQSKRECQLSKNSTRRYSHPENRRLLKMSSSYVENERRSFNPPPLHQPVLGKVFSEGEHCQLAYPSFANISSSGMSSCESEDGFSFGKSDVLEMMAELEKRSEDNDVDDEQSCDEVEIVGESAEVDADIEIVDETLPKHQQLDEQHQQRLDQEQLEQLEHEQQRIFLPKQHRLSTFSVKTEQKSSLTDGVGSTGYPASPSRPTLSHMIPSFLTMTIGGSTGANIRSKLMKLNQNIRFAAKLRRSESKAAKMLSVILLAFIVTWTPYNVIVLIEAFFPQTVPSYFFKLSYYLCYLNSTINPLCYALCNRAFRRTYIRILTSRWYKEPRPKFKFHQGIFSR</sequence>
<evidence type="ECO:0000256" key="8">
    <source>
        <dbReference type="ARBA" id="ARBA00023224"/>
    </source>
</evidence>
<dbReference type="EMBL" id="JYDQ01000088">
    <property type="protein sequence ID" value="KRY15845.1"/>
    <property type="molecule type" value="Genomic_DNA"/>
</dbReference>
<proteinExistence type="inferred from homology"/>
<feature type="transmembrane region" description="Helical" evidence="10">
    <location>
        <begin position="123"/>
        <end position="149"/>
    </location>
</feature>
<dbReference type="PANTHER" id="PTHR24247:SF265">
    <property type="entry name" value="MUSCARINIC ACETYLCHOLINE RECEPTOR DM1"/>
    <property type="match status" value="1"/>
</dbReference>
<evidence type="ECO:0000256" key="5">
    <source>
        <dbReference type="ARBA" id="ARBA00023040"/>
    </source>
</evidence>
<feature type="domain" description="G-protein coupled receptors family 1 profile" evidence="11">
    <location>
        <begin position="103"/>
        <end position="702"/>
    </location>
</feature>
<dbReference type="GO" id="GO:0004993">
    <property type="term" value="F:G protein-coupled serotonin receptor activity"/>
    <property type="evidence" value="ECO:0007669"/>
    <property type="project" value="TreeGrafter"/>
</dbReference>
<evidence type="ECO:0000313" key="13">
    <source>
        <dbReference type="Proteomes" id="UP000054783"/>
    </source>
</evidence>
<name>A0A0V0ZU66_9BILA</name>
<evidence type="ECO:0000256" key="9">
    <source>
        <dbReference type="RuleBase" id="RU000688"/>
    </source>
</evidence>
<dbReference type="InterPro" id="IPR000276">
    <property type="entry name" value="GPCR_Rhodpsn"/>
</dbReference>
<feature type="transmembrane region" description="Helical" evidence="10">
    <location>
        <begin position="650"/>
        <end position="674"/>
    </location>
</feature>
<dbReference type="OrthoDB" id="10071887at2759"/>
<evidence type="ECO:0000256" key="2">
    <source>
        <dbReference type="ARBA" id="ARBA00022475"/>
    </source>
</evidence>
<evidence type="ECO:0000313" key="12">
    <source>
        <dbReference type="EMBL" id="KRY15844.1"/>
    </source>
</evidence>
<dbReference type="GO" id="GO:0030425">
    <property type="term" value="C:dendrite"/>
    <property type="evidence" value="ECO:0007669"/>
    <property type="project" value="TreeGrafter"/>
</dbReference>
<dbReference type="PRINTS" id="PR00237">
    <property type="entry name" value="GPCRRHODOPSN"/>
</dbReference>
<feature type="transmembrane region" description="Helical" evidence="10">
    <location>
        <begin position="83"/>
        <end position="111"/>
    </location>
</feature>